<reference evidence="2 3" key="1">
    <citation type="submission" date="2016-10" db="EMBL/GenBank/DDBJ databases">
        <authorList>
            <person name="de Groot N.N."/>
        </authorList>
    </citation>
    <scope>NUCLEOTIDE SEQUENCE [LARGE SCALE GENOMIC DNA]</scope>
    <source>
        <strain evidence="2 3">DSM 27375</strain>
    </source>
</reference>
<dbReference type="EMBL" id="FNBL01000002">
    <property type="protein sequence ID" value="SDF05723.1"/>
    <property type="molecule type" value="Genomic_DNA"/>
</dbReference>
<keyword evidence="1" id="KW-0732">Signal</keyword>
<feature type="signal peptide" evidence="1">
    <location>
        <begin position="1"/>
        <end position="21"/>
    </location>
</feature>
<name>A0A1G7HZJ0_9RHOB</name>
<protein>
    <recommendedName>
        <fullName evidence="4">Lipoprotein</fullName>
    </recommendedName>
</protein>
<gene>
    <name evidence="2" type="ORF">SAMN04488117_102133</name>
</gene>
<dbReference type="Proteomes" id="UP000182284">
    <property type="component" value="Unassembled WGS sequence"/>
</dbReference>
<dbReference type="PROSITE" id="PS51257">
    <property type="entry name" value="PROKAR_LIPOPROTEIN"/>
    <property type="match status" value="1"/>
</dbReference>
<evidence type="ECO:0000256" key="1">
    <source>
        <dbReference type="SAM" id="SignalP"/>
    </source>
</evidence>
<dbReference type="RefSeq" id="WP_074641771.1">
    <property type="nucleotide sequence ID" value="NZ_FNBL01000002.1"/>
</dbReference>
<dbReference type="AlphaFoldDB" id="A0A1G7HZJ0"/>
<organism evidence="2 3">
    <name type="scientific">Celeribacter baekdonensis</name>
    <dbReference type="NCBI Taxonomy" id="875171"/>
    <lineage>
        <taxon>Bacteria</taxon>
        <taxon>Pseudomonadati</taxon>
        <taxon>Pseudomonadota</taxon>
        <taxon>Alphaproteobacteria</taxon>
        <taxon>Rhodobacterales</taxon>
        <taxon>Roseobacteraceae</taxon>
        <taxon>Celeribacter</taxon>
    </lineage>
</organism>
<evidence type="ECO:0000313" key="3">
    <source>
        <dbReference type="Proteomes" id="UP000182284"/>
    </source>
</evidence>
<dbReference type="OrthoDB" id="8592692at2"/>
<accession>A0A1G7HZJ0</accession>
<evidence type="ECO:0000313" key="2">
    <source>
        <dbReference type="EMBL" id="SDF05723.1"/>
    </source>
</evidence>
<sequence>MRAALWIALATFALTACQADAPETGGGYGLAGYDPGATSQRVACEARGGSFKPGGASGALACFMTPKDAGKSCSKSSECSSGNCLARSQSCSPIEPLFGCNELLDASGRRVTLCVE</sequence>
<feature type="chain" id="PRO_5010223403" description="Lipoprotein" evidence="1">
    <location>
        <begin position="22"/>
        <end position="116"/>
    </location>
</feature>
<proteinExistence type="predicted"/>
<evidence type="ECO:0008006" key="4">
    <source>
        <dbReference type="Google" id="ProtNLM"/>
    </source>
</evidence>